<dbReference type="GO" id="GO:0006654">
    <property type="term" value="P:phosphatidic acid biosynthetic process"/>
    <property type="evidence" value="ECO:0007669"/>
    <property type="project" value="TreeGrafter"/>
</dbReference>
<dbReference type="GO" id="GO:0003841">
    <property type="term" value="F:1-acylglycerol-3-phosphate O-acyltransferase activity"/>
    <property type="evidence" value="ECO:0007669"/>
    <property type="project" value="TreeGrafter"/>
</dbReference>
<comment type="caution">
    <text evidence="4">The sequence shown here is derived from an EMBL/GenBank/DDBJ whole genome shotgun (WGS) entry which is preliminary data.</text>
</comment>
<dbReference type="PANTHER" id="PTHR10434:SF11">
    <property type="entry name" value="1-ACYL-SN-GLYCEROL-3-PHOSPHATE ACYLTRANSFERASE"/>
    <property type="match status" value="1"/>
</dbReference>
<evidence type="ECO:0000256" key="2">
    <source>
        <dbReference type="ARBA" id="ARBA00023315"/>
    </source>
</evidence>
<name>A0A934NQP7_9NOCA</name>
<dbReference type="Proteomes" id="UP000655868">
    <property type="component" value="Unassembled WGS sequence"/>
</dbReference>
<evidence type="ECO:0000256" key="1">
    <source>
        <dbReference type="ARBA" id="ARBA00022679"/>
    </source>
</evidence>
<organism evidence="4 5">
    <name type="scientific">Antrihabitans stalagmiti</name>
    <dbReference type="NCBI Taxonomy" id="2799499"/>
    <lineage>
        <taxon>Bacteria</taxon>
        <taxon>Bacillati</taxon>
        <taxon>Actinomycetota</taxon>
        <taxon>Actinomycetes</taxon>
        <taxon>Mycobacteriales</taxon>
        <taxon>Nocardiaceae</taxon>
        <taxon>Antrihabitans</taxon>
    </lineage>
</organism>
<proteinExistence type="predicted"/>
<gene>
    <name evidence="4" type="ORF">JGU71_11365</name>
</gene>
<dbReference type="InterPro" id="IPR002123">
    <property type="entry name" value="Plipid/glycerol_acylTrfase"/>
</dbReference>
<dbReference type="RefSeq" id="WP_199704232.1">
    <property type="nucleotide sequence ID" value="NZ_JAEMNV010000003.1"/>
</dbReference>
<accession>A0A934NQP7</accession>
<protein>
    <submittedName>
        <fullName evidence="4">1-acyl-sn-glycerol-3-phosphate acyltransferase</fullName>
    </submittedName>
</protein>
<dbReference type="PANTHER" id="PTHR10434">
    <property type="entry name" value="1-ACYL-SN-GLYCEROL-3-PHOSPHATE ACYLTRANSFERASE"/>
    <property type="match status" value="1"/>
</dbReference>
<dbReference type="SUPFAM" id="SSF69593">
    <property type="entry name" value="Glycerol-3-phosphate (1)-acyltransferase"/>
    <property type="match status" value="1"/>
</dbReference>
<keyword evidence="5" id="KW-1185">Reference proteome</keyword>
<feature type="domain" description="Phospholipid/glycerol acyltransferase" evidence="3">
    <location>
        <begin position="35"/>
        <end position="154"/>
    </location>
</feature>
<evidence type="ECO:0000313" key="4">
    <source>
        <dbReference type="EMBL" id="MBJ8339485.1"/>
    </source>
</evidence>
<dbReference type="EMBL" id="JAEMNV010000003">
    <property type="protein sequence ID" value="MBJ8339485.1"/>
    <property type="molecule type" value="Genomic_DNA"/>
</dbReference>
<evidence type="ECO:0000259" key="3">
    <source>
        <dbReference type="SMART" id="SM00563"/>
    </source>
</evidence>
<dbReference type="CDD" id="cd07989">
    <property type="entry name" value="LPLAT_AGPAT-like"/>
    <property type="match status" value="1"/>
</dbReference>
<dbReference type="SMART" id="SM00563">
    <property type="entry name" value="PlsC"/>
    <property type="match status" value="1"/>
</dbReference>
<keyword evidence="1" id="KW-0808">Transferase</keyword>
<dbReference type="GO" id="GO:0005886">
    <property type="term" value="C:plasma membrane"/>
    <property type="evidence" value="ECO:0007669"/>
    <property type="project" value="TreeGrafter"/>
</dbReference>
<keyword evidence="2 4" id="KW-0012">Acyltransferase</keyword>
<sequence>MWYWLFKYVFIGPLLRVVGRPTIEGAEHIPKTGPVILAGNHLTVADSFFLVLLVRRRITFVAKDEYFTAPGIKGRMQRWFFSSAGQVPIDRSGADAAQSALNTAVSILERGGVWAIYPEGTRSPDGRLYKGKTGVIRVALETGAHVVPIVTSGSEKVNPVGSRMWRFGKVHIKVCEPLDFARYRPLRERQCIVRAATDELMSVLYTSSGQEYVDRYAADVKAAS</sequence>
<evidence type="ECO:0000313" key="5">
    <source>
        <dbReference type="Proteomes" id="UP000655868"/>
    </source>
</evidence>
<dbReference type="AlphaFoldDB" id="A0A934NQP7"/>
<reference evidence="4" key="1">
    <citation type="submission" date="2020-12" db="EMBL/GenBank/DDBJ databases">
        <title>Antrihabitans popcorni sp. nov. and Antrihabitans auranticaus sp. nov., isolated from a larva cave.</title>
        <authorList>
            <person name="Lee S.D."/>
            <person name="Kim I.S."/>
        </authorList>
    </citation>
    <scope>NUCLEOTIDE SEQUENCE</scope>
    <source>
        <strain evidence="4">YC3-6</strain>
    </source>
</reference>
<dbReference type="Pfam" id="PF01553">
    <property type="entry name" value="Acyltransferase"/>
    <property type="match status" value="1"/>
</dbReference>